<dbReference type="OrthoDB" id="271716at2"/>
<accession>Q12PU2</accession>
<dbReference type="Gene3D" id="3.10.450.50">
    <property type="match status" value="1"/>
</dbReference>
<dbReference type="DNASU" id="4017463"/>
<dbReference type="STRING" id="318161.Sden_1248"/>
<evidence type="ECO:0000313" key="4">
    <source>
        <dbReference type="Proteomes" id="UP000001982"/>
    </source>
</evidence>
<dbReference type="RefSeq" id="WP_011495693.1">
    <property type="nucleotide sequence ID" value="NC_007954.1"/>
</dbReference>
<proteinExistence type="predicted"/>
<gene>
    <name evidence="3" type="ordered locus">Sden_1248</name>
</gene>
<dbReference type="KEGG" id="sdn:Sden_1248"/>
<evidence type="ECO:0000313" key="3">
    <source>
        <dbReference type="EMBL" id="ABE54534.1"/>
    </source>
</evidence>
<feature type="compositionally biased region" description="Polar residues" evidence="1">
    <location>
        <begin position="30"/>
        <end position="48"/>
    </location>
</feature>
<sequence>MQSIIHKLGFIAVLVTTVTAFELYANTEQQLDSEVSEPTKTMRSQQHSDGAAAITHLTPLDLPLDSQGLTDEDSQQINSLLNQLHESAMSADWDTYFDLYHPDAAFIGTDATERWNMVHFRRYASPTQGWRYDLQARHLLQIEDVVVFDEQLYSPEYGISRGTGALVNTTKGWKIAQYHLSFPIPNAKAKRITTLIKQ</sequence>
<dbReference type="InterPro" id="IPR037401">
    <property type="entry name" value="SnoaL-like"/>
</dbReference>
<feature type="region of interest" description="Disordered" evidence="1">
    <location>
        <begin position="30"/>
        <end position="50"/>
    </location>
</feature>
<dbReference type="HOGENOM" id="CLU_1377314_0_0_6"/>
<dbReference type="Proteomes" id="UP000001982">
    <property type="component" value="Chromosome"/>
</dbReference>
<dbReference type="Pfam" id="PF13474">
    <property type="entry name" value="SnoaL_3"/>
    <property type="match status" value="1"/>
</dbReference>
<reference evidence="3 4" key="1">
    <citation type="submission" date="2006-03" db="EMBL/GenBank/DDBJ databases">
        <title>Complete sequence of Shewanella denitrificans OS217.</title>
        <authorList>
            <consortium name="US DOE Joint Genome Institute"/>
            <person name="Copeland A."/>
            <person name="Lucas S."/>
            <person name="Lapidus A."/>
            <person name="Barry K."/>
            <person name="Detter J.C."/>
            <person name="Glavina del Rio T."/>
            <person name="Hammon N."/>
            <person name="Israni S."/>
            <person name="Dalin E."/>
            <person name="Tice H."/>
            <person name="Pitluck S."/>
            <person name="Brettin T."/>
            <person name="Bruce D."/>
            <person name="Han C."/>
            <person name="Tapia R."/>
            <person name="Gilna P."/>
            <person name="Kiss H."/>
            <person name="Schmutz J."/>
            <person name="Larimer F."/>
            <person name="Land M."/>
            <person name="Hauser L."/>
            <person name="Kyrpides N."/>
            <person name="Lykidis A."/>
            <person name="Richardson P."/>
        </authorList>
    </citation>
    <scope>NUCLEOTIDE SEQUENCE [LARGE SCALE GENOMIC DNA]</scope>
    <source>
        <strain evidence="4">OS217 / ATCC BAA-1090 / DSM 15013</strain>
    </source>
</reference>
<dbReference type="eggNOG" id="COG4319">
    <property type="taxonomic scope" value="Bacteria"/>
</dbReference>
<keyword evidence="4" id="KW-1185">Reference proteome</keyword>
<organism evidence="3 4">
    <name type="scientific">Shewanella denitrificans (strain OS217 / ATCC BAA-1090 / DSM 15013)</name>
    <dbReference type="NCBI Taxonomy" id="318161"/>
    <lineage>
        <taxon>Bacteria</taxon>
        <taxon>Pseudomonadati</taxon>
        <taxon>Pseudomonadota</taxon>
        <taxon>Gammaproteobacteria</taxon>
        <taxon>Alteromonadales</taxon>
        <taxon>Shewanellaceae</taxon>
        <taxon>Shewanella</taxon>
    </lineage>
</organism>
<dbReference type="EMBL" id="CP000302">
    <property type="protein sequence ID" value="ABE54534.1"/>
    <property type="molecule type" value="Genomic_DNA"/>
</dbReference>
<evidence type="ECO:0000259" key="2">
    <source>
        <dbReference type="Pfam" id="PF13474"/>
    </source>
</evidence>
<name>Q12PU2_SHEDO</name>
<dbReference type="AlphaFoldDB" id="Q12PU2"/>
<evidence type="ECO:0000256" key="1">
    <source>
        <dbReference type="SAM" id="MobiDB-lite"/>
    </source>
</evidence>
<feature type="domain" description="SnoaL-like" evidence="2">
    <location>
        <begin position="77"/>
        <end position="185"/>
    </location>
</feature>
<dbReference type="SUPFAM" id="SSF54427">
    <property type="entry name" value="NTF2-like"/>
    <property type="match status" value="1"/>
</dbReference>
<protein>
    <recommendedName>
        <fullName evidence="2">SnoaL-like domain-containing protein</fullName>
    </recommendedName>
</protein>
<dbReference type="InterPro" id="IPR032710">
    <property type="entry name" value="NTF2-like_dom_sf"/>
</dbReference>